<evidence type="ECO:0000313" key="3">
    <source>
        <dbReference type="Proteomes" id="UP000664781"/>
    </source>
</evidence>
<dbReference type="EMBL" id="JAFMOF010000001">
    <property type="protein sequence ID" value="MBO0651281.1"/>
    <property type="molecule type" value="Genomic_DNA"/>
</dbReference>
<feature type="transmembrane region" description="Helical" evidence="1">
    <location>
        <begin position="23"/>
        <end position="42"/>
    </location>
</feature>
<dbReference type="Proteomes" id="UP000664781">
    <property type="component" value="Unassembled WGS sequence"/>
</dbReference>
<keyword evidence="1" id="KW-0812">Transmembrane</keyword>
<accession>A0A939JJS2</accession>
<feature type="transmembrane region" description="Helical" evidence="1">
    <location>
        <begin position="75"/>
        <end position="99"/>
    </location>
</feature>
<proteinExistence type="predicted"/>
<keyword evidence="3" id="KW-1185">Reference proteome</keyword>
<keyword evidence="1" id="KW-0472">Membrane</keyword>
<organism evidence="2 3">
    <name type="scientific">Streptomyces triculaminicus</name>
    <dbReference type="NCBI Taxonomy" id="2816232"/>
    <lineage>
        <taxon>Bacteria</taxon>
        <taxon>Bacillati</taxon>
        <taxon>Actinomycetota</taxon>
        <taxon>Actinomycetes</taxon>
        <taxon>Kitasatosporales</taxon>
        <taxon>Streptomycetaceae</taxon>
        <taxon>Streptomyces</taxon>
    </lineage>
</organism>
<keyword evidence="1" id="KW-1133">Transmembrane helix</keyword>
<sequence length="301" mass="32709">MSPVGPPPRPPDPGSRSGGRVEILNAVVAAGSFCATLMFYAGAVGSSSYYAYFHVSYASLGLSFSELALDSLRLITMPVLMGLALVMLVPELPAFLGSLGLPDRWVFRACRLGHLAAARYPWFVVSGVLLMVLWPFIAPLRWTAPLLVASGLLLGQTRAAQRAGRGPVSGRPGGEGGGRRALTVALAGLFVLWAVALSSGRQGEQEARQVEERLVERTSVVVLSTDPLAFSGSPRPGIEDLGRERHYRYRYTGLRLLVERDKRYYLLPLGWRHRTDPTYVIEDDDSIRIELHPGVQLGLAG</sequence>
<feature type="transmembrane region" description="Helical" evidence="1">
    <location>
        <begin position="181"/>
        <end position="200"/>
    </location>
</feature>
<evidence type="ECO:0000313" key="2">
    <source>
        <dbReference type="EMBL" id="MBO0651281.1"/>
    </source>
</evidence>
<comment type="caution">
    <text evidence="2">The sequence shown here is derived from an EMBL/GenBank/DDBJ whole genome shotgun (WGS) entry which is preliminary data.</text>
</comment>
<dbReference type="AlphaFoldDB" id="A0A939JJS2"/>
<name>A0A939JJS2_9ACTN</name>
<gene>
    <name evidence="2" type="ORF">J1792_00205</name>
</gene>
<protein>
    <submittedName>
        <fullName evidence="2">Uncharacterized protein</fullName>
    </submittedName>
</protein>
<feature type="transmembrane region" description="Helical" evidence="1">
    <location>
        <begin position="120"/>
        <end position="137"/>
    </location>
</feature>
<evidence type="ECO:0000256" key="1">
    <source>
        <dbReference type="SAM" id="Phobius"/>
    </source>
</evidence>
<reference evidence="2" key="1">
    <citation type="submission" date="2021-03" db="EMBL/GenBank/DDBJ databases">
        <title>Streptomyces strains.</title>
        <authorList>
            <person name="Lund M.B."/>
            <person name="Toerring T."/>
        </authorList>
    </citation>
    <scope>NUCLEOTIDE SEQUENCE</scope>
    <source>
        <strain evidence="2">JCM 4242</strain>
    </source>
</reference>